<sequence length="208" mass="23391">MNKTEFIAVAGFALSLLFHMTRTEVCPPSCNCKSLGEMKGLHVDCSSRKLTELPALPISTKRLYLHNNSLTSVPPGALDSLRSLEEVRIFDNPWNCDCHILYLKLWLEDISAPSLENTRCASPAPVRMKPLRQLTGNELGVCKRLLPIKCLEFFWRDLILIAGAIIALILVAWALKFSKKLVCQINLSLYHSKGRLLGRHTSKNHKVL</sequence>
<organism evidence="15 16">
    <name type="scientific">Limosa lapponica baueri</name>
    <dbReference type="NCBI Taxonomy" id="1758121"/>
    <lineage>
        <taxon>Eukaryota</taxon>
        <taxon>Metazoa</taxon>
        <taxon>Chordata</taxon>
        <taxon>Craniata</taxon>
        <taxon>Vertebrata</taxon>
        <taxon>Euteleostomi</taxon>
        <taxon>Archelosauria</taxon>
        <taxon>Archosauria</taxon>
        <taxon>Dinosauria</taxon>
        <taxon>Saurischia</taxon>
        <taxon>Theropoda</taxon>
        <taxon>Coelurosauria</taxon>
        <taxon>Aves</taxon>
        <taxon>Neognathae</taxon>
        <taxon>Neoaves</taxon>
        <taxon>Charadriiformes</taxon>
        <taxon>Scolopacidae</taxon>
        <taxon>Limosa</taxon>
    </lineage>
</organism>
<dbReference type="PANTHER" id="PTHR22650">
    <property type="entry name" value="GLYCOPROTEIN IB BETA"/>
    <property type="match status" value="1"/>
</dbReference>
<dbReference type="EMBL" id="KZ532303">
    <property type="protein sequence ID" value="PKU27049.1"/>
    <property type="molecule type" value="Genomic_DNA"/>
</dbReference>
<feature type="signal peptide" evidence="12">
    <location>
        <begin position="1"/>
        <end position="23"/>
    </location>
</feature>
<evidence type="ECO:0000256" key="7">
    <source>
        <dbReference type="ARBA" id="ARBA00022989"/>
    </source>
</evidence>
<feature type="transmembrane region" description="Helical" evidence="11">
    <location>
        <begin position="153"/>
        <end position="175"/>
    </location>
</feature>
<dbReference type="AlphaFoldDB" id="A0A2I0SZT4"/>
<evidence type="ECO:0000256" key="4">
    <source>
        <dbReference type="ARBA" id="ARBA00022696"/>
    </source>
</evidence>
<dbReference type="GO" id="GO:0007596">
    <property type="term" value="P:blood coagulation"/>
    <property type="evidence" value="ECO:0007669"/>
    <property type="project" value="UniProtKB-KW"/>
</dbReference>
<keyword evidence="8" id="KW-0094">Blood coagulation</keyword>
<evidence type="ECO:0000256" key="12">
    <source>
        <dbReference type="SAM" id="SignalP"/>
    </source>
</evidence>
<dbReference type="GO" id="GO:0007155">
    <property type="term" value="P:cell adhesion"/>
    <property type="evidence" value="ECO:0007669"/>
    <property type="project" value="UniProtKB-KW"/>
</dbReference>
<keyword evidence="3 11" id="KW-0812">Transmembrane</keyword>
<proteinExistence type="predicted"/>
<dbReference type="InterPro" id="IPR032675">
    <property type="entry name" value="LRR_dom_sf"/>
</dbReference>
<comment type="subcellular location">
    <subcellularLocation>
        <location evidence="1">Membrane</location>
        <topology evidence="1">Single-pass type I membrane protein</topology>
    </subcellularLocation>
</comment>
<keyword evidence="4" id="KW-0356">Hemostasis</keyword>
<keyword evidence="7 11" id="KW-1133">Transmembrane helix</keyword>
<dbReference type="InterPro" id="IPR052313">
    <property type="entry name" value="GPIb-IX-V_Complex"/>
</dbReference>
<dbReference type="Gene3D" id="3.80.10.10">
    <property type="entry name" value="Ribonuclease Inhibitor"/>
    <property type="match status" value="1"/>
</dbReference>
<dbReference type="InterPro" id="IPR000483">
    <property type="entry name" value="Cys-rich_flank_reg_C"/>
</dbReference>
<accession>A0A2I0SZT4</accession>
<feature type="domain" description="LRRNT" evidence="13">
    <location>
        <begin position="25"/>
        <end position="62"/>
    </location>
</feature>
<dbReference type="InterPro" id="IPR000372">
    <property type="entry name" value="LRRNT"/>
</dbReference>
<evidence type="ECO:0000259" key="14">
    <source>
        <dbReference type="SMART" id="SM00082"/>
    </source>
</evidence>
<dbReference type="Pfam" id="PF01462">
    <property type="entry name" value="LRRNT"/>
    <property type="match status" value="1"/>
</dbReference>
<evidence type="ECO:0000259" key="13">
    <source>
        <dbReference type="SMART" id="SM00013"/>
    </source>
</evidence>
<dbReference type="SUPFAM" id="SSF52058">
    <property type="entry name" value="L domain-like"/>
    <property type="match status" value="1"/>
</dbReference>
<reference evidence="16" key="1">
    <citation type="submission" date="2017-11" db="EMBL/GenBank/DDBJ databases">
        <authorList>
            <person name="Lima N.C."/>
            <person name="Parody-Merino A.M."/>
            <person name="Battley P.F."/>
            <person name="Fidler A.E."/>
            <person name="Prosdocimi F."/>
        </authorList>
    </citation>
    <scope>NUCLEOTIDE SEQUENCE [LARGE SCALE GENOMIC DNA]</scope>
</reference>
<keyword evidence="16" id="KW-1185">Reference proteome</keyword>
<dbReference type="SMART" id="SM00082">
    <property type="entry name" value="LRRCT"/>
    <property type="match status" value="1"/>
</dbReference>
<name>A0A2I0SZT4_LIMLA</name>
<evidence type="ECO:0000256" key="3">
    <source>
        <dbReference type="ARBA" id="ARBA00022692"/>
    </source>
</evidence>
<evidence type="ECO:0000256" key="6">
    <source>
        <dbReference type="ARBA" id="ARBA00022889"/>
    </source>
</evidence>
<dbReference type="Proteomes" id="UP000233556">
    <property type="component" value="Unassembled WGS sequence"/>
</dbReference>
<reference evidence="16" key="2">
    <citation type="submission" date="2017-12" db="EMBL/GenBank/DDBJ databases">
        <title>Genome sequence of the Bar-tailed Godwit (Limosa lapponica baueri).</title>
        <authorList>
            <person name="Lima N.C.B."/>
            <person name="Parody-Merino A.M."/>
            <person name="Battley P.F."/>
            <person name="Fidler A.E."/>
            <person name="Prosdocimi F."/>
        </authorList>
    </citation>
    <scope>NUCLEOTIDE SEQUENCE [LARGE SCALE GENOMIC DNA]</scope>
</reference>
<evidence type="ECO:0000256" key="8">
    <source>
        <dbReference type="ARBA" id="ARBA00023084"/>
    </source>
</evidence>
<dbReference type="PANTHER" id="PTHR22650:SF6">
    <property type="entry name" value="PLATELET GLYCOPROTEIN IX"/>
    <property type="match status" value="1"/>
</dbReference>
<dbReference type="Pfam" id="PF01463">
    <property type="entry name" value="LRRCT"/>
    <property type="match status" value="1"/>
</dbReference>
<feature type="chain" id="PRO_5014136275" evidence="12">
    <location>
        <begin position="24"/>
        <end position="208"/>
    </location>
</feature>
<evidence type="ECO:0000313" key="16">
    <source>
        <dbReference type="Proteomes" id="UP000233556"/>
    </source>
</evidence>
<evidence type="ECO:0000256" key="5">
    <source>
        <dbReference type="ARBA" id="ARBA00022729"/>
    </source>
</evidence>
<dbReference type="SMART" id="SM00013">
    <property type="entry name" value="LRRNT"/>
    <property type="match status" value="1"/>
</dbReference>
<evidence type="ECO:0000256" key="2">
    <source>
        <dbReference type="ARBA" id="ARBA00022614"/>
    </source>
</evidence>
<evidence type="ECO:0000256" key="11">
    <source>
        <dbReference type="SAM" id="Phobius"/>
    </source>
</evidence>
<protein>
    <submittedName>
        <fullName evidence="15">Platelet glycoprotein ix</fullName>
    </submittedName>
</protein>
<evidence type="ECO:0000256" key="10">
    <source>
        <dbReference type="ARBA" id="ARBA00023157"/>
    </source>
</evidence>
<dbReference type="GO" id="GO:0016020">
    <property type="term" value="C:membrane"/>
    <property type="evidence" value="ECO:0007669"/>
    <property type="project" value="UniProtKB-SubCell"/>
</dbReference>
<gene>
    <name evidence="15" type="ORF">llap_22647</name>
</gene>
<keyword evidence="9 11" id="KW-0472">Membrane</keyword>
<evidence type="ECO:0000313" key="15">
    <source>
        <dbReference type="EMBL" id="PKU27049.1"/>
    </source>
</evidence>
<keyword evidence="5 12" id="KW-0732">Signal</keyword>
<keyword evidence="6" id="KW-0130">Cell adhesion</keyword>
<feature type="domain" description="LRRCT" evidence="14">
    <location>
        <begin position="92"/>
        <end position="143"/>
    </location>
</feature>
<keyword evidence="2" id="KW-0433">Leucine-rich repeat</keyword>
<keyword evidence="10" id="KW-1015">Disulfide bond</keyword>
<evidence type="ECO:0000256" key="9">
    <source>
        <dbReference type="ARBA" id="ARBA00023136"/>
    </source>
</evidence>
<dbReference type="OrthoDB" id="72369at2759"/>
<evidence type="ECO:0000256" key="1">
    <source>
        <dbReference type="ARBA" id="ARBA00004479"/>
    </source>
</evidence>